<dbReference type="EMBL" id="JACKWZ010000097">
    <property type="protein sequence ID" value="KAF9416062.1"/>
    <property type="molecule type" value="Genomic_DNA"/>
</dbReference>
<evidence type="ECO:0000313" key="5">
    <source>
        <dbReference type="EMBL" id="KAF9416062.1"/>
    </source>
</evidence>
<evidence type="ECO:0000313" key="6">
    <source>
        <dbReference type="Proteomes" id="UP000648187"/>
    </source>
</evidence>
<accession>A0A835L3I2</accession>
<keyword evidence="3" id="KW-0812">Transmembrane</keyword>
<comment type="cofactor">
    <cofactor evidence="1">
        <name>a divalent metal cation</name>
        <dbReference type="ChEBI" id="CHEBI:60240"/>
    </cofactor>
</comment>
<evidence type="ECO:0000259" key="4">
    <source>
        <dbReference type="Pfam" id="PF13359"/>
    </source>
</evidence>
<comment type="caution">
    <text evidence="5">The sequence shown here is derived from an EMBL/GenBank/DDBJ whole genome shotgun (WGS) entry which is preliminary data.</text>
</comment>
<evidence type="ECO:0000256" key="1">
    <source>
        <dbReference type="ARBA" id="ARBA00001968"/>
    </source>
</evidence>
<protein>
    <recommendedName>
        <fullName evidence="4">DDE Tnp4 domain-containing protein</fullName>
    </recommendedName>
</protein>
<reference evidence="5" key="1">
    <citation type="submission" date="2020-08" db="EMBL/GenBank/DDBJ databases">
        <title>Spodoptera exigua strain:BAW_Kor-Di-RS1 Genome sequencing and assembly.</title>
        <authorList>
            <person name="Kim J."/>
            <person name="Nam H.Y."/>
            <person name="Kwon M."/>
            <person name="Choi J.H."/>
            <person name="Cho S.R."/>
            <person name="Kim G.-H."/>
        </authorList>
    </citation>
    <scope>NUCLEOTIDE SEQUENCE</scope>
    <source>
        <strain evidence="5">BAW_Kor-Di-RS1</strain>
        <tissue evidence="5">Whole-body</tissue>
    </source>
</reference>
<dbReference type="GO" id="GO:0046872">
    <property type="term" value="F:metal ion binding"/>
    <property type="evidence" value="ECO:0007669"/>
    <property type="project" value="UniProtKB-KW"/>
</dbReference>
<evidence type="ECO:0000256" key="3">
    <source>
        <dbReference type="SAM" id="Phobius"/>
    </source>
</evidence>
<dbReference type="Pfam" id="PF13359">
    <property type="entry name" value="DDE_Tnp_4"/>
    <property type="match status" value="1"/>
</dbReference>
<keyword evidence="2" id="KW-0479">Metal-binding</keyword>
<proteinExistence type="predicted"/>
<evidence type="ECO:0000256" key="2">
    <source>
        <dbReference type="ARBA" id="ARBA00022723"/>
    </source>
</evidence>
<keyword evidence="3" id="KW-1133">Transmembrane helix</keyword>
<keyword evidence="6" id="KW-1185">Reference proteome</keyword>
<sequence length="404" mass="46924">MPLVKRTKSVDLVYNVLNVTLAAKSMLIILLPVHQINLRKKTLPKNLPKTLPKNTLYRIEIEKYKRSLINNSVFHYYIGFSKSQFQDILQSCPSISQRYKNKAGRALATVITKLHTEIMKNPSDPFHWFFHENDVLILDRGFRDCIEDVETCGYSAYMPLSKDDNEYELTTQQANDSRKVTMCSWVVETINGRLKNQFRQLRSQYFNVAASHLFDEIRIAAALLNAFGVPLKDHRLTEQIINRIPHHSPWNQLGDYVIANHLNRRRADFEHMNAEVPGLDDFPILSADDLVIYVLGTYQVQQARSYYGENIKSDGSYVIEVCREPNRWEPSIGLIRGFYEAESTPGIHPDGYIIKSYTRARCNFGPLLLMHCWKKDLRLLLARHVHYMVHGMGQKIISLRRHNF</sequence>
<keyword evidence="3" id="KW-0472">Membrane</keyword>
<dbReference type="InterPro" id="IPR027806">
    <property type="entry name" value="HARBI1_dom"/>
</dbReference>
<dbReference type="Proteomes" id="UP000648187">
    <property type="component" value="Unassembled WGS sequence"/>
</dbReference>
<organism evidence="5 6">
    <name type="scientific">Spodoptera exigua</name>
    <name type="common">Beet armyworm</name>
    <name type="synonym">Noctua fulgens</name>
    <dbReference type="NCBI Taxonomy" id="7107"/>
    <lineage>
        <taxon>Eukaryota</taxon>
        <taxon>Metazoa</taxon>
        <taxon>Ecdysozoa</taxon>
        <taxon>Arthropoda</taxon>
        <taxon>Hexapoda</taxon>
        <taxon>Insecta</taxon>
        <taxon>Pterygota</taxon>
        <taxon>Neoptera</taxon>
        <taxon>Endopterygota</taxon>
        <taxon>Lepidoptera</taxon>
        <taxon>Glossata</taxon>
        <taxon>Ditrysia</taxon>
        <taxon>Noctuoidea</taxon>
        <taxon>Noctuidae</taxon>
        <taxon>Amphipyrinae</taxon>
        <taxon>Spodoptera</taxon>
    </lineage>
</organism>
<name>A0A835L3I2_SPOEX</name>
<gene>
    <name evidence="5" type="ORF">HW555_006474</name>
</gene>
<feature type="transmembrane region" description="Helical" evidence="3">
    <location>
        <begin position="12"/>
        <end position="33"/>
    </location>
</feature>
<dbReference type="AlphaFoldDB" id="A0A835L3I2"/>
<feature type="domain" description="DDE Tnp4" evidence="4">
    <location>
        <begin position="63"/>
        <end position="225"/>
    </location>
</feature>